<accession>A0ABR0PCB1</accession>
<organism evidence="1 2">
    <name type="scientific">Gossypium arboreum</name>
    <name type="common">Tree cotton</name>
    <name type="synonym">Gossypium nanking</name>
    <dbReference type="NCBI Taxonomy" id="29729"/>
    <lineage>
        <taxon>Eukaryota</taxon>
        <taxon>Viridiplantae</taxon>
        <taxon>Streptophyta</taxon>
        <taxon>Embryophyta</taxon>
        <taxon>Tracheophyta</taxon>
        <taxon>Spermatophyta</taxon>
        <taxon>Magnoliopsida</taxon>
        <taxon>eudicotyledons</taxon>
        <taxon>Gunneridae</taxon>
        <taxon>Pentapetalae</taxon>
        <taxon>rosids</taxon>
        <taxon>malvids</taxon>
        <taxon>Malvales</taxon>
        <taxon>Malvaceae</taxon>
        <taxon>Malvoideae</taxon>
        <taxon>Gossypium</taxon>
    </lineage>
</organism>
<proteinExistence type="predicted"/>
<evidence type="ECO:0000313" key="1">
    <source>
        <dbReference type="EMBL" id="KAK5818825.1"/>
    </source>
</evidence>
<protein>
    <submittedName>
        <fullName evidence="1">Uncharacterized protein</fullName>
    </submittedName>
</protein>
<evidence type="ECO:0000313" key="2">
    <source>
        <dbReference type="Proteomes" id="UP001358586"/>
    </source>
</evidence>
<reference evidence="1 2" key="1">
    <citation type="submission" date="2023-03" db="EMBL/GenBank/DDBJ databases">
        <title>WGS of Gossypium arboreum.</title>
        <authorList>
            <person name="Yu D."/>
        </authorList>
    </citation>
    <scope>NUCLEOTIDE SEQUENCE [LARGE SCALE GENOMIC DNA]</scope>
    <source>
        <tissue evidence="1">Leaf</tissue>
    </source>
</reference>
<keyword evidence="2" id="KW-1185">Reference proteome</keyword>
<sequence>MELVDDEDNLNSGSHLQIHLVVIETNADGDDRYNNNGFSDHEVKDYSDFDLDEVPNDIDNKDANIDENVNVYSIENPNHCKLDAKTIWNYIMPMVKDMSTIPISELIAKMQEQFQYQVSYRKA</sequence>
<gene>
    <name evidence="1" type="ORF">PVK06_023771</name>
</gene>
<dbReference type="EMBL" id="JARKNE010000007">
    <property type="protein sequence ID" value="KAK5818825.1"/>
    <property type="molecule type" value="Genomic_DNA"/>
</dbReference>
<comment type="caution">
    <text evidence="1">The sequence shown here is derived from an EMBL/GenBank/DDBJ whole genome shotgun (WGS) entry which is preliminary data.</text>
</comment>
<dbReference type="Proteomes" id="UP001358586">
    <property type="component" value="Chromosome 7"/>
</dbReference>
<name>A0ABR0PCB1_GOSAR</name>